<protein>
    <submittedName>
        <fullName evidence="1">Uncharacterized protein</fullName>
    </submittedName>
</protein>
<accession>A0ACB0ITI4</accession>
<dbReference type="EMBL" id="CASHSV030000002">
    <property type="protein sequence ID" value="CAJ2635894.1"/>
    <property type="molecule type" value="Genomic_DNA"/>
</dbReference>
<sequence>MGSKFDIEKFTGSNDYGLWKVKMRAVLVHNKCVEALKGEARMPASLSAAEKTKLNDKAVSAIILCLGDNVLREVAKETNVASMWAKLDSLYMTKSAAHKQFLKQKLFFYRMVETKSMTEQLAEFNKIIDDLANLEVNLEDEDKALHLLCTLPKSYESFKDTMLYGRENPVTLEEVQSALRSKELTKSNNLKVESGVDALNVSSGRGGGRGRKAKGKGGDKWNCFHCQKKGHFKRDCPELKDNNSAHVVEGSSEYEGYEYGEALVVSGDDARDGGELGDFGVAVSEELEREEGGSVEPKGDDHGDLVGYVSIVSEEVQDLERIFREAIESNGDQTRELVGLLEVVGCKGSLMLQLVEPPKIPGWVRSQAILREDGRHSGGRRMVKLVGLSKMPVIVGNKRFFRRTDLATTGAEEGAVNLVGATKHPMVVGGKIFMRAEGIPRDEGNKKSENHVFREILPAHAQAWELAPRRAELGSNLPSHAQAWELMPRRGSSRPGAARFDSMCCFAVFLGKIFSWKVL</sequence>
<organism evidence="1 2">
    <name type="scientific">Trifolium pratense</name>
    <name type="common">Red clover</name>
    <dbReference type="NCBI Taxonomy" id="57577"/>
    <lineage>
        <taxon>Eukaryota</taxon>
        <taxon>Viridiplantae</taxon>
        <taxon>Streptophyta</taxon>
        <taxon>Embryophyta</taxon>
        <taxon>Tracheophyta</taxon>
        <taxon>Spermatophyta</taxon>
        <taxon>Magnoliopsida</taxon>
        <taxon>eudicotyledons</taxon>
        <taxon>Gunneridae</taxon>
        <taxon>Pentapetalae</taxon>
        <taxon>rosids</taxon>
        <taxon>fabids</taxon>
        <taxon>Fabales</taxon>
        <taxon>Fabaceae</taxon>
        <taxon>Papilionoideae</taxon>
        <taxon>50 kb inversion clade</taxon>
        <taxon>NPAAA clade</taxon>
        <taxon>Hologalegina</taxon>
        <taxon>IRL clade</taxon>
        <taxon>Trifolieae</taxon>
        <taxon>Trifolium</taxon>
    </lineage>
</organism>
<evidence type="ECO:0000313" key="2">
    <source>
        <dbReference type="Proteomes" id="UP001177021"/>
    </source>
</evidence>
<name>A0ACB0ITI4_TRIPR</name>
<evidence type="ECO:0000313" key="1">
    <source>
        <dbReference type="EMBL" id="CAJ2635894.1"/>
    </source>
</evidence>
<gene>
    <name evidence="1" type="ORF">MILVUS5_LOCUS6490</name>
</gene>
<reference evidence="1" key="1">
    <citation type="submission" date="2023-10" db="EMBL/GenBank/DDBJ databases">
        <authorList>
            <person name="Rodriguez Cubillos JULIANA M."/>
            <person name="De Vega J."/>
        </authorList>
    </citation>
    <scope>NUCLEOTIDE SEQUENCE</scope>
</reference>
<comment type="caution">
    <text evidence="1">The sequence shown here is derived from an EMBL/GenBank/DDBJ whole genome shotgun (WGS) entry which is preliminary data.</text>
</comment>
<keyword evidence="2" id="KW-1185">Reference proteome</keyword>
<proteinExistence type="predicted"/>
<dbReference type="Proteomes" id="UP001177021">
    <property type="component" value="Unassembled WGS sequence"/>
</dbReference>